<gene>
    <name evidence="1" type="ORF">F4821DRAFT_234769</name>
</gene>
<dbReference type="Proteomes" id="UP001497680">
    <property type="component" value="Unassembled WGS sequence"/>
</dbReference>
<evidence type="ECO:0000313" key="1">
    <source>
        <dbReference type="EMBL" id="KAI6088167.1"/>
    </source>
</evidence>
<proteinExistence type="predicted"/>
<sequence>MMLTHVQLRVQPGDSEAESKIITTLHSLVDGSLEPQAAAQTIDAEIVRDCQEAYASYTSVSNPSQEQLADGTIRAPRPVGWMKFLWDCMGRAAMDVPATHSGQDHLISLLQELQQLPKHQVPWLASGNLIEKELWTLNAKNDYEGLSQWLWELHEGILTGGREAEEDPAVALEYVNFSAFLARLFGNGVAETTRLSALIKPSPFATPFASFAVQYVDDAEAISRYEPYASAAAQWIIFAGDALFEMCSEGVLVEIGKQRWTRKLWDSWKVNFDSVAKDESFSEQARGYATQALERMDQVEKHDFGETESVVQKFGLITPDTLDED</sequence>
<keyword evidence="2" id="KW-1185">Reference proteome</keyword>
<name>A0ACC0D6J7_9PEZI</name>
<evidence type="ECO:0000313" key="2">
    <source>
        <dbReference type="Proteomes" id="UP001497680"/>
    </source>
</evidence>
<dbReference type="EMBL" id="MU394303">
    <property type="protein sequence ID" value="KAI6088167.1"/>
    <property type="molecule type" value="Genomic_DNA"/>
</dbReference>
<comment type="caution">
    <text evidence="1">The sequence shown here is derived from an EMBL/GenBank/DDBJ whole genome shotgun (WGS) entry which is preliminary data.</text>
</comment>
<protein>
    <submittedName>
        <fullName evidence="1">Uncharacterized protein</fullName>
    </submittedName>
</protein>
<accession>A0ACC0D6J7</accession>
<reference evidence="1 2" key="1">
    <citation type="journal article" date="2022" name="New Phytol.">
        <title>Ecological generalism drives hyperdiversity of secondary metabolite gene clusters in xylarialean endophytes.</title>
        <authorList>
            <person name="Franco M.E.E."/>
            <person name="Wisecaver J.H."/>
            <person name="Arnold A.E."/>
            <person name="Ju Y.M."/>
            <person name="Slot J.C."/>
            <person name="Ahrendt S."/>
            <person name="Moore L.P."/>
            <person name="Eastman K.E."/>
            <person name="Scott K."/>
            <person name="Konkel Z."/>
            <person name="Mondo S.J."/>
            <person name="Kuo A."/>
            <person name="Hayes R.D."/>
            <person name="Haridas S."/>
            <person name="Andreopoulos B."/>
            <person name="Riley R."/>
            <person name="LaButti K."/>
            <person name="Pangilinan J."/>
            <person name="Lipzen A."/>
            <person name="Amirebrahimi M."/>
            <person name="Yan J."/>
            <person name="Adam C."/>
            <person name="Keymanesh K."/>
            <person name="Ng V."/>
            <person name="Louie K."/>
            <person name="Northen T."/>
            <person name="Drula E."/>
            <person name="Henrissat B."/>
            <person name="Hsieh H.M."/>
            <person name="Youens-Clark K."/>
            <person name="Lutzoni F."/>
            <person name="Miadlikowska J."/>
            <person name="Eastwood D.C."/>
            <person name="Hamelin R.C."/>
            <person name="Grigoriev I.V."/>
            <person name="U'Ren J.M."/>
        </authorList>
    </citation>
    <scope>NUCLEOTIDE SEQUENCE [LARGE SCALE GENOMIC DNA]</scope>
    <source>
        <strain evidence="1 2">ER1909</strain>
    </source>
</reference>
<organism evidence="1 2">
    <name type="scientific">Hypoxylon rubiginosum</name>
    <dbReference type="NCBI Taxonomy" id="110542"/>
    <lineage>
        <taxon>Eukaryota</taxon>
        <taxon>Fungi</taxon>
        <taxon>Dikarya</taxon>
        <taxon>Ascomycota</taxon>
        <taxon>Pezizomycotina</taxon>
        <taxon>Sordariomycetes</taxon>
        <taxon>Xylariomycetidae</taxon>
        <taxon>Xylariales</taxon>
        <taxon>Hypoxylaceae</taxon>
        <taxon>Hypoxylon</taxon>
    </lineage>
</organism>